<proteinExistence type="predicted"/>
<evidence type="ECO:0000313" key="1">
    <source>
        <dbReference type="EMBL" id="KAI6086136.1"/>
    </source>
</evidence>
<reference evidence="1 2" key="1">
    <citation type="journal article" date="2022" name="New Phytol.">
        <title>Ecological generalism drives hyperdiversity of secondary metabolite gene clusters in xylarialean endophytes.</title>
        <authorList>
            <person name="Franco M.E.E."/>
            <person name="Wisecaver J.H."/>
            <person name="Arnold A.E."/>
            <person name="Ju Y.M."/>
            <person name="Slot J.C."/>
            <person name="Ahrendt S."/>
            <person name="Moore L.P."/>
            <person name="Eastman K.E."/>
            <person name="Scott K."/>
            <person name="Konkel Z."/>
            <person name="Mondo S.J."/>
            <person name="Kuo A."/>
            <person name="Hayes R.D."/>
            <person name="Haridas S."/>
            <person name="Andreopoulos B."/>
            <person name="Riley R."/>
            <person name="LaButti K."/>
            <person name="Pangilinan J."/>
            <person name="Lipzen A."/>
            <person name="Amirebrahimi M."/>
            <person name="Yan J."/>
            <person name="Adam C."/>
            <person name="Keymanesh K."/>
            <person name="Ng V."/>
            <person name="Louie K."/>
            <person name="Northen T."/>
            <person name="Drula E."/>
            <person name="Henrissat B."/>
            <person name="Hsieh H.M."/>
            <person name="Youens-Clark K."/>
            <person name="Lutzoni F."/>
            <person name="Miadlikowska J."/>
            <person name="Eastwood D.C."/>
            <person name="Hamelin R.C."/>
            <person name="Grigoriev I.V."/>
            <person name="U'Ren J.M."/>
        </authorList>
    </citation>
    <scope>NUCLEOTIDE SEQUENCE [LARGE SCALE GENOMIC DNA]</scope>
    <source>
        <strain evidence="1 2">ER1909</strain>
    </source>
</reference>
<dbReference type="EMBL" id="MU394318">
    <property type="protein sequence ID" value="KAI6086136.1"/>
    <property type="molecule type" value="Genomic_DNA"/>
</dbReference>
<gene>
    <name evidence="1" type="ORF">F4821DRAFT_260223</name>
</gene>
<evidence type="ECO:0000313" key="2">
    <source>
        <dbReference type="Proteomes" id="UP001497680"/>
    </source>
</evidence>
<accession>A0ACC0D0U4</accession>
<name>A0ACC0D0U4_9PEZI</name>
<organism evidence="1 2">
    <name type="scientific">Hypoxylon rubiginosum</name>
    <dbReference type="NCBI Taxonomy" id="110542"/>
    <lineage>
        <taxon>Eukaryota</taxon>
        <taxon>Fungi</taxon>
        <taxon>Dikarya</taxon>
        <taxon>Ascomycota</taxon>
        <taxon>Pezizomycotina</taxon>
        <taxon>Sordariomycetes</taxon>
        <taxon>Xylariomycetidae</taxon>
        <taxon>Xylariales</taxon>
        <taxon>Hypoxylaceae</taxon>
        <taxon>Hypoxylon</taxon>
    </lineage>
</organism>
<protein>
    <submittedName>
        <fullName evidence="1">Uncharacterized protein</fullName>
    </submittedName>
</protein>
<keyword evidence="2" id="KW-1185">Reference proteome</keyword>
<sequence>MVYQDIDIPLPAFIVIDWVGMTFALIPIALRLWVRSKEREQRHFTLNLSDGLVLLSWLSGMVLISINTWKNSLRQRYVHLPSSELYYSVPKPLSSHLLYVSWISLFFIYISLWAAKFALLAFFGNFMRRIEKKSTRIVFAGACAFTAATFLLHMILLTTWCSPVSSNWDIEGHLCSAVHDIKSVSISTAANVTTDLVILAVPVLVLFTLGRERRRLTMRAGMGKVEISGIVFVLCMAALSIIAALARWITLFLVRDVPKANITHTIDVWALVEIVSSLVAVCLPSLRSFARKRRDRNKREVMKSHPERREYIIIEEGDASWRNNHGSRTREEEHTG</sequence>
<dbReference type="Proteomes" id="UP001497680">
    <property type="component" value="Unassembled WGS sequence"/>
</dbReference>
<comment type="caution">
    <text evidence="1">The sequence shown here is derived from an EMBL/GenBank/DDBJ whole genome shotgun (WGS) entry which is preliminary data.</text>
</comment>